<dbReference type="OrthoDB" id="369851at2"/>
<protein>
    <submittedName>
        <fullName evidence="2">Sugar kinase of the NBD/HSP70 family, may contain an N-terminal HTH domain</fullName>
    </submittedName>
</protein>
<dbReference type="PANTHER" id="PTHR18964:SF149">
    <property type="entry name" value="BIFUNCTIONAL UDP-N-ACETYLGLUCOSAMINE 2-EPIMERASE_N-ACETYLMANNOSAMINE KINASE"/>
    <property type="match status" value="1"/>
</dbReference>
<dbReference type="SUPFAM" id="SSF46785">
    <property type="entry name" value="Winged helix' DNA-binding domain"/>
    <property type="match status" value="1"/>
</dbReference>
<dbReference type="AlphaFoldDB" id="A0A1I3JPJ4"/>
<dbReference type="InterPro" id="IPR043129">
    <property type="entry name" value="ATPase_NBD"/>
</dbReference>
<dbReference type="InterPro" id="IPR036390">
    <property type="entry name" value="WH_DNA-bd_sf"/>
</dbReference>
<dbReference type="SUPFAM" id="SSF53067">
    <property type="entry name" value="Actin-like ATPase domain"/>
    <property type="match status" value="1"/>
</dbReference>
<sequence>MHVNNTFQRNSNLSRVFETVWKNPNFSRIDIARKLELYRSTVSNIIGTLVESGLITEGDRGVPTEKGGRKPVFLSINPDFGCVIGIEIQLDFYHVAVVAFDGKTVYENFGRTPVNPVLIDKPEELFVYMVDSIIQSIIQDVNINPLRPLAISIGIPGIIDIDSGVIKHSAPFRLNDFAYASVLGNRYGIPLFMENDARCCSWLQLALNKYTDKRDFLCVLARNYAGNPVLTYPESTGKGIGVGLSITMNGRIVNGRNYAVGEYISRSWKSYQKGQTGLPEAVLKTIDTVDDSYAEWVKDLFGTLTMMVPLLEPETIYIHGQPRYRRDLMVEIIEDRVPQFNAVLKNCGAELCVMEDDAFGISKGAALMCIQKLCEVQMLENKASYSVLKWDELFDLHKRSIEKSLLAVKNGENIEICEKK</sequence>
<reference evidence="3" key="1">
    <citation type="submission" date="2016-10" db="EMBL/GenBank/DDBJ databases">
        <authorList>
            <person name="Varghese N."/>
            <person name="Submissions S."/>
        </authorList>
    </citation>
    <scope>NUCLEOTIDE SEQUENCE [LARGE SCALE GENOMIC DNA]</scope>
    <source>
        <strain evidence="3">XBD1002</strain>
    </source>
</reference>
<dbReference type="InterPro" id="IPR000600">
    <property type="entry name" value="ROK"/>
</dbReference>
<name>A0A1I3JPJ4_9SPIR</name>
<accession>A0A1I3JPJ4</accession>
<keyword evidence="3" id="KW-1185">Reference proteome</keyword>
<dbReference type="Proteomes" id="UP000182737">
    <property type="component" value="Unassembled WGS sequence"/>
</dbReference>
<evidence type="ECO:0000256" key="1">
    <source>
        <dbReference type="ARBA" id="ARBA00006479"/>
    </source>
</evidence>
<dbReference type="Gene3D" id="1.10.10.10">
    <property type="entry name" value="Winged helix-like DNA-binding domain superfamily/Winged helix DNA-binding domain"/>
    <property type="match status" value="1"/>
</dbReference>
<comment type="similarity">
    <text evidence="1">Belongs to the ROK (NagC/XylR) family.</text>
</comment>
<evidence type="ECO:0000313" key="3">
    <source>
        <dbReference type="Proteomes" id="UP000182737"/>
    </source>
</evidence>
<organism evidence="2 3">
    <name type="scientific">Treponema bryantii</name>
    <dbReference type="NCBI Taxonomy" id="163"/>
    <lineage>
        <taxon>Bacteria</taxon>
        <taxon>Pseudomonadati</taxon>
        <taxon>Spirochaetota</taxon>
        <taxon>Spirochaetia</taxon>
        <taxon>Spirochaetales</taxon>
        <taxon>Treponemataceae</taxon>
        <taxon>Treponema</taxon>
    </lineage>
</organism>
<dbReference type="Gene3D" id="3.30.420.40">
    <property type="match status" value="2"/>
</dbReference>
<proteinExistence type="inferred from homology"/>
<dbReference type="PANTHER" id="PTHR18964">
    <property type="entry name" value="ROK (REPRESSOR, ORF, KINASE) FAMILY"/>
    <property type="match status" value="1"/>
</dbReference>
<dbReference type="InterPro" id="IPR036388">
    <property type="entry name" value="WH-like_DNA-bd_sf"/>
</dbReference>
<dbReference type="EMBL" id="FORI01000003">
    <property type="protein sequence ID" value="SFI62189.1"/>
    <property type="molecule type" value="Genomic_DNA"/>
</dbReference>
<dbReference type="Pfam" id="PF00480">
    <property type="entry name" value="ROK"/>
    <property type="match status" value="1"/>
</dbReference>
<keyword evidence="2" id="KW-0418">Kinase</keyword>
<keyword evidence="2" id="KW-0808">Transferase</keyword>
<gene>
    <name evidence="2" type="ORF">SAMN04487775_103166</name>
</gene>
<dbReference type="Pfam" id="PF13412">
    <property type="entry name" value="HTH_24"/>
    <property type="match status" value="1"/>
</dbReference>
<dbReference type="GO" id="GO:0016301">
    <property type="term" value="F:kinase activity"/>
    <property type="evidence" value="ECO:0007669"/>
    <property type="project" value="UniProtKB-KW"/>
</dbReference>
<evidence type="ECO:0000313" key="2">
    <source>
        <dbReference type="EMBL" id="SFI62189.1"/>
    </source>
</evidence>